<dbReference type="RefSeq" id="WP_307466723.1">
    <property type="nucleotide sequence ID" value="NZ_JAURUR010000009.1"/>
</dbReference>
<gene>
    <name evidence="1" type="ORF">QO006_002587</name>
</gene>
<dbReference type="Proteomes" id="UP001232163">
    <property type="component" value="Unassembled WGS sequence"/>
</dbReference>
<reference evidence="1 2" key="1">
    <citation type="submission" date="2023-07" db="EMBL/GenBank/DDBJ databases">
        <title>Genomic Encyclopedia of Type Strains, Phase IV (KMG-IV): sequencing the most valuable type-strain genomes for metagenomic binning, comparative biology and taxonomic classification.</title>
        <authorList>
            <person name="Goeker M."/>
        </authorList>
    </citation>
    <scope>NUCLEOTIDE SEQUENCE [LARGE SCALE GENOMIC DNA]</scope>
    <source>
        <strain evidence="1 2">NIO-1023</strain>
    </source>
</reference>
<evidence type="ECO:0000313" key="1">
    <source>
        <dbReference type="EMBL" id="MDP9765139.1"/>
    </source>
</evidence>
<proteinExistence type="predicted"/>
<protein>
    <submittedName>
        <fullName evidence="1">Outer membrane protein assembly factor BamE (Lipoprotein component of BamABCDE complex)</fullName>
    </submittedName>
</protein>
<comment type="caution">
    <text evidence="1">The sequence shown here is derived from an EMBL/GenBank/DDBJ whole genome shotgun (WGS) entry which is preliminary data.</text>
</comment>
<keyword evidence="2" id="KW-1185">Reference proteome</keyword>
<organism evidence="1 2">
    <name type="scientific">Deinococcus enclensis</name>
    <dbReference type="NCBI Taxonomy" id="1049582"/>
    <lineage>
        <taxon>Bacteria</taxon>
        <taxon>Thermotogati</taxon>
        <taxon>Deinococcota</taxon>
        <taxon>Deinococci</taxon>
        <taxon>Deinococcales</taxon>
        <taxon>Deinococcaceae</taxon>
        <taxon>Deinococcus</taxon>
    </lineage>
</organism>
<accession>A0ABT9MEY8</accession>
<sequence length="130" mass="14774">MAPRTPTLRRRMFPWLAALLLTSAAGVITYRQWGIFRTEPFNAAVWQAPLRLASDPVCHRGRMVADLQARHLRPNLSRAQVERLLGPPDWTQSGAYYLLGTCRGGRTPFDVLYLYYGLGDRLTTFSVMGY</sequence>
<dbReference type="EMBL" id="JAURUR010000009">
    <property type="protein sequence ID" value="MDP9765139.1"/>
    <property type="molecule type" value="Genomic_DNA"/>
</dbReference>
<evidence type="ECO:0000313" key="2">
    <source>
        <dbReference type="Proteomes" id="UP001232163"/>
    </source>
</evidence>
<name>A0ABT9MEY8_9DEIO</name>